<dbReference type="PROSITE" id="PS50977">
    <property type="entry name" value="HTH_TETR_2"/>
    <property type="match status" value="1"/>
</dbReference>
<organism evidence="6 7">
    <name type="scientific">Pseudonocardia humida</name>
    <dbReference type="NCBI Taxonomy" id="2800819"/>
    <lineage>
        <taxon>Bacteria</taxon>
        <taxon>Bacillati</taxon>
        <taxon>Actinomycetota</taxon>
        <taxon>Actinomycetes</taxon>
        <taxon>Pseudonocardiales</taxon>
        <taxon>Pseudonocardiaceae</taxon>
        <taxon>Pseudonocardia</taxon>
    </lineage>
</organism>
<keyword evidence="2 4" id="KW-0238">DNA-binding</keyword>
<gene>
    <name evidence="6" type="ORF">KDL28_07320</name>
</gene>
<evidence type="ECO:0000313" key="6">
    <source>
        <dbReference type="EMBL" id="MCO1654866.1"/>
    </source>
</evidence>
<dbReference type="Pfam" id="PF00440">
    <property type="entry name" value="TetR_N"/>
    <property type="match status" value="1"/>
</dbReference>
<keyword evidence="1" id="KW-0805">Transcription regulation</keyword>
<comment type="caution">
    <text evidence="6">The sequence shown here is derived from an EMBL/GenBank/DDBJ whole genome shotgun (WGS) entry which is preliminary data.</text>
</comment>
<keyword evidence="3" id="KW-0804">Transcription</keyword>
<name>A0ABT0ZVX0_9PSEU</name>
<evidence type="ECO:0000256" key="1">
    <source>
        <dbReference type="ARBA" id="ARBA00023015"/>
    </source>
</evidence>
<evidence type="ECO:0000259" key="5">
    <source>
        <dbReference type="PROSITE" id="PS50977"/>
    </source>
</evidence>
<feature type="DNA-binding region" description="H-T-H motif" evidence="4">
    <location>
        <begin position="36"/>
        <end position="55"/>
    </location>
</feature>
<dbReference type="Gene3D" id="1.10.357.10">
    <property type="entry name" value="Tetracycline Repressor, domain 2"/>
    <property type="match status" value="1"/>
</dbReference>
<dbReference type="InterPro" id="IPR036271">
    <property type="entry name" value="Tet_transcr_reg_TetR-rel_C_sf"/>
</dbReference>
<feature type="domain" description="HTH tetR-type" evidence="5">
    <location>
        <begin position="15"/>
        <end position="73"/>
    </location>
</feature>
<dbReference type="InterPro" id="IPR009057">
    <property type="entry name" value="Homeodomain-like_sf"/>
</dbReference>
<dbReference type="InterPro" id="IPR001647">
    <property type="entry name" value="HTH_TetR"/>
</dbReference>
<protein>
    <submittedName>
        <fullName evidence="6">TetR/AcrR family transcriptional regulator</fullName>
    </submittedName>
</protein>
<keyword evidence="7" id="KW-1185">Reference proteome</keyword>
<dbReference type="PANTHER" id="PTHR30055">
    <property type="entry name" value="HTH-TYPE TRANSCRIPTIONAL REGULATOR RUTR"/>
    <property type="match status" value="1"/>
</dbReference>
<evidence type="ECO:0000313" key="7">
    <source>
        <dbReference type="Proteomes" id="UP001165283"/>
    </source>
</evidence>
<dbReference type="InterPro" id="IPR050109">
    <property type="entry name" value="HTH-type_TetR-like_transc_reg"/>
</dbReference>
<dbReference type="EMBL" id="JAGSOV010000015">
    <property type="protein sequence ID" value="MCO1654866.1"/>
    <property type="molecule type" value="Genomic_DNA"/>
</dbReference>
<sequence>MSEIPPARRRRADARRHAAAVLDAATRVLGRTPEAGIEQVAAAAGVTRQTVYAHFPTRDALLAAVLDRITTDVLDELDAAERDAPSATGALLALLDATWRLLERYPLLLHESVAAPDPAQDHARHEPIRARFERVLRRGRDGGEFDRDLPLDWLVAAVIALGHAAGAEVGTGRSTAAAASAALRTSVLRLLGPARPPSDR</sequence>
<accession>A0ABT0ZVX0</accession>
<dbReference type="Proteomes" id="UP001165283">
    <property type="component" value="Unassembled WGS sequence"/>
</dbReference>
<proteinExistence type="predicted"/>
<dbReference type="PANTHER" id="PTHR30055:SF234">
    <property type="entry name" value="HTH-TYPE TRANSCRIPTIONAL REGULATOR BETI"/>
    <property type="match status" value="1"/>
</dbReference>
<dbReference type="SUPFAM" id="SSF48498">
    <property type="entry name" value="Tetracyclin repressor-like, C-terminal domain"/>
    <property type="match status" value="1"/>
</dbReference>
<dbReference type="RefSeq" id="WP_252436565.1">
    <property type="nucleotide sequence ID" value="NZ_JAGSOV010000015.1"/>
</dbReference>
<evidence type="ECO:0000256" key="4">
    <source>
        <dbReference type="PROSITE-ProRule" id="PRU00335"/>
    </source>
</evidence>
<reference evidence="6" key="1">
    <citation type="submission" date="2021-04" db="EMBL/GenBank/DDBJ databases">
        <title>Pseudonocardia sp. nov., isolated from sandy soil of mangrove forest.</title>
        <authorList>
            <person name="Zan Z."/>
            <person name="Huang R."/>
            <person name="Liu W."/>
        </authorList>
    </citation>
    <scope>NUCLEOTIDE SEQUENCE</scope>
    <source>
        <strain evidence="6">S2-4</strain>
    </source>
</reference>
<evidence type="ECO:0000256" key="2">
    <source>
        <dbReference type="ARBA" id="ARBA00023125"/>
    </source>
</evidence>
<dbReference type="SUPFAM" id="SSF46689">
    <property type="entry name" value="Homeodomain-like"/>
    <property type="match status" value="1"/>
</dbReference>
<evidence type="ECO:0000256" key="3">
    <source>
        <dbReference type="ARBA" id="ARBA00023163"/>
    </source>
</evidence>